<dbReference type="InterPro" id="IPR018865">
    <property type="entry name" value="STK19-like"/>
</dbReference>
<keyword evidence="3" id="KW-1185">Reference proteome</keyword>
<dbReference type="GO" id="GO:0046579">
    <property type="term" value="P:positive regulation of Ras protein signal transduction"/>
    <property type="evidence" value="ECO:0007669"/>
    <property type="project" value="TreeGrafter"/>
</dbReference>
<reference evidence="2 3" key="1">
    <citation type="journal article" date="2019" name="Sci. Data">
        <title>Hybrid genome assembly and annotation of Danionella translucida.</title>
        <authorList>
            <person name="Kadobianskyi M."/>
            <person name="Schulze L."/>
            <person name="Schuelke M."/>
            <person name="Judkewitz B."/>
        </authorList>
    </citation>
    <scope>NUCLEOTIDE SEQUENCE [LARGE SCALE GENOMIC DNA]</scope>
    <source>
        <strain evidence="2 3">Bolton</strain>
    </source>
</reference>
<evidence type="ECO:0000313" key="2">
    <source>
        <dbReference type="EMBL" id="TRY88028.1"/>
    </source>
</evidence>
<name>A0A553QDL3_9TELE</name>
<dbReference type="Pfam" id="PF10494">
    <property type="entry name" value="Stk19"/>
    <property type="match status" value="2"/>
</dbReference>
<proteinExistence type="inferred from homology"/>
<accession>A0A553QDL3</accession>
<comment type="caution">
    <text evidence="2">The sequence shown here is derived from an EMBL/GenBank/DDBJ whole genome shotgun (WGS) entry which is preliminary data.</text>
</comment>
<dbReference type="OrthoDB" id="10261701at2759"/>
<evidence type="ECO:0000313" key="3">
    <source>
        <dbReference type="Proteomes" id="UP000316079"/>
    </source>
</evidence>
<dbReference type="Proteomes" id="UP000316079">
    <property type="component" value="Unassembled WGS sequence"/>
</dbReference>
<dbReference type="AlphaFoldDB" id="A0A553QDL3"/>
<dbReference type="EMBL" id="SRMA01026071">
    <property type="protein sequence ID" value="TRY88028.1"/>
    <property type="molecule type" value="Genomic_DNA"/>
</dbReference>
<dbReference type="PANTHER" id="PTHR15243">
    <property type="entry name" value="SERINE/THREONINE-PROTEIN KINASE 19"/>
    <property type="match status" value="1"/>
</dbReference>
<organism evidence="2 3">
    <name type="scientific">Danionella cerebrum</name>
    <dbReference type="NCBI Taxonomy" id="2873325"/>
    <lineage>
        <taxon>Eukaryota</taxon>
        <taxon>Metazoa</taxon>
        <taxon>Chordata</taxon>
        <taxon>Craniata</taxon>
        <taxon>Vertebrata</taxon>
        <taxon>Euteleostomi</taxon>
        <taxon>Actinopterygii</taxon>
        <taxon>Neopterygii</taxon>
        <taxon>Teleostei</taxon>
        <taxon>Ostariophysi</taxon>
        <taxon>Cypriniformes</taxon>
        <taxon>Danionidae</taxon>
        <taxon>Danioninae</taxon>
        <taxon>Danionella</taxon>
    </lineage>
</organism>
<dbReference type="PANTHER" id="PTHR15243:SF0">
    <property type="entry name" value="SERINE_THREONINE-PROTEIN KINASE 19"/>
    <property type="match status" value="1"/>
</dbReference>
<gene>
    <name evidence="2" type="ORF">DNTS_026622</name>
</gene>
<protein>
    <submittedName>
        <fullName evidence="2">Uncharacterized protein</fullName>
    </submittedName>
</protein>
<evidence type="ECO:0000256" key="1">
    <source>
        <dbReference type="ARBA" id="ARBA00093458"/>
    </source>
</evidence>
<sequence>MSSRRRRRPLVEEAFCSTKRRREEAVEVRSSLQQLMMLFSCQLFSDILPPVALKHQLYSLHSDRTCVDKQLNALCESGELLMFQLGFSTEAFALVFADQYKAKVLQGEAGRETESSVQKFLRALSTSCTSLSFDKHQLITDLLFSDAEITVELRVGVGVGRRAVLNMVKKSKYGEILKNELEERRTTSKIKFKMKYHIHDLIGAELVECVQTTSGTLLRYVDGSL</sequence>
<comment type="similarity">
    <text evidence="1">Belongs to the STK19 family.</text>
</comment>